<organism evidence="1">
    <name type="scientific">Anguilla anguilla</name>
    <name type="common">European freshwater eel</name>
    <name type="synonym">Muraena anguilla</name>
    <dbReference type="NCBI Taxonomy" id="7936"/>
    <lineage>
        <taxon>Eukaryota</taxon>
        <taxon>Metazoa</taxon>
        <taxon>Chordata</taxon>
        <taxon>Craniata</taxon>
        <taxon>Vertebrata</taxon>
        <taxon>Euteleostomi</taxon>
        <taxon>Actinopterygii</taxon>
        <taxon>Neopterygii</taxon>
        <taxon>Teleostei</taxon>
        <taxon>Anguilliformes</taxon>
        <taxon>Anguillidae</taxon>
        <taxon>Anguilla</taxon>
    </lineage>
</organism>
<dbReference type="EMBL" id="GBXM01108421">
    <property type="protein sequence ID" value="JAH00156.1"/>
    <property type="molecule type" value="Transcribed_RNA"/>
</dbReference>
<protein>
    <submittedName>
        <fullName evidence="1">Uncharacterized protein</fullName>
    </submittedName>
</protein>
<evidence type="ECO:0000313" key="1">
    <source>
        <dbReference type="EMBL" id="JAH00156.1"/>
    </source>
</evidence>
<dbReference type="AlphaFoldDB" id="A0A0E9P6D8"/>
<sequence>MQWKHSGDRYTHYHRIFLFDPLQ</sequence>
<name>A0A0E9P6D8_ANGAN</name>
<reference evidence="1" key="2">
    <citation type="journal article" date="2015" name="Fish Shellfish Immunol.">
        <title>Early steps in the European eel (Anguilla anguilla)-Vibrio vulnificus interaction in the gills: Role of the RtxA13 toxin.</title>
        <authorList>
            <person name="Callol A."/>
            <person name="Pajuelo D."/>
            <person name="Ebbesson L."/>
            <person name="Teles M."/>
            <person name="MacKenzie S."/>
            <person name="Amaro C."/>
        </authorList>
    </citation>
    <scope>NUCLEOTIDE SEQUENCE</scope>
</reference>
<accession>A0A0E9P6D8</accession>
<proteinExistence type="predicted"/>
<reference evidence="1" key="1">
    <citation type="submission" date="2014-11" db="EMBL/GenBank/DDBJ databases">
        <authorList>
            <person name="Amaro Gonzalez C."/>
        </authorList>
    </citation>
    <scope>NUCLEOTIDE SEQUENCE</scope>
</reference>